<accession>F1YKZ8</accession>
<dbReference type="InterPro" id="IPR009057">
    <property type="entry name" value="Homeodomain-like_sf"/>
</dbReference>
<dbReference type="RefSeq" id="WP_009679904.1">
    <property type="nucleotide sequence ID" value="NZ_AEUD01000011.1"/>
</dbReference>
<name>F1YKZ8_9ACTN</name>
<dbReference type="PROSITE" id="PS50977">
    <property type="entry name" value="HTH_TETR_2"/>
    <property type="match status" value="1"/>
</dbReference>
<dbReference type="OrthoDB" id="6929199at2"/>
<evidence type="ECO:0000256" key="2">
    <source>
        <dbReference type="PROSITE-ProRule" id="PRU00335"/>
    </source>
</evidence>
<feature type="DNA-binding region" description="H-T-H motif" evidence="2">
    <location>
        <begin position="30"/>
        <end position="49"/>
    </location>
</feature>
<dbReference type="GO" id="GO:0003677">
    <property type="term" value="F:DNA binding"/>
    <property type="evidence" value="ECO:0007669"/>
    <property type="project" value="UniProtKB-UniRule"/>
</dbReference>
<dbReference type="SUPFAM" id="SSF46689">
    <property type="entry name" value="Homeodomain-like"/>
    <property type="match status" value="1"/>
</dbReference>
<dbReference type="eggNOG" id="COG3226">
    <property type="taxonomic scope" value="Bacteria"/>
</dbReference>
<protein>
    <submittedName>
        <fullName evidence="4">Regulatory protein TetR</fullName>
    </submittedName>
</protein>
<keyword evidence="5" id="KW-1185">Reference proteome</keyword>
<dbReference type="STRING" id="644548.SCNU_13513"/>
<dbReference type="EMBL" id="AEUD01000011">
    <property type="protein sequence ID" value="EGD54603.1"/>
    <property type="molecule type" value="Genomic_DNA"/>
</dbReference>
<evidence type="ECO:0000313" key="4">
    <source>
        <dbReference type="EMBL" id="EGD54603.1"/>
    </source>
</evidence>
<gene>
    <name evidence="4" type="ORF">SCNU_13513</name>
</gene>
<reference evidence="4 5" key="1">
    <citation type="journal article" date="2011" name="J. Bacteriol.">
        <title>Draft Genome Sequence of Gordonia neofelifaecis NRRL B-59395, a Cholesterol-Degrading Actinomycete.</title>
        <authorList>
            <person name="Ge F."/>
            <person name="Li W."/>
            <person name="Chen G."/>
            <person name="Liu Y."/>
            <person name="Zhang G."/>
            <person name="Yong B."/>
            <person name="Wang Q."/>
            <person name="Wang N."/>
            <person name="Huang Z."/>
            <person name="Li W."/>
            <person name="Wang J."/>
            <person name="Wu C."/>
            <person name="Xie Q."/>
            <person name="Liu G."/>
        </authorList>
    </citation>
    <scope>NUCLEOTIDE SEQUENCE [LARGE SCALE GENOMIC DNA]</scope>
    <source>
        <strain evidence="4 5">NRRL B-59395</strain>
    </source>
</reference>
<dbReference type="AlphaFoldDB" id="F1YKZ8"/>
<feature type="domain" description="HTH tetR-type" evidence="3">
    <location>
        <begin position="7"/>
        <end position="67"/>
    </location>
</feature>
<sequence length="183" mass="19816">MTKRDPEARRAAIVEAAADLVVELGPERLTHRRVAERAGVPLGSTTQYFSSIDDLRTQALARLATEIDDDLDAVRQSLADSGGSVEVLVEQMHDYLTNSRNVSADVSLMSAAAFDAELRTLALRWQHNLVDILTGYVGPDNALALAMLADGVTVHAALHDAPVSKQFLHTLVAPFMAQKRSLS</sequence>
<dbReference type="Proteomes" id="UP000035065">
    <property type="component" value="Unassembled WGS sequence"/>
</dbReference>
<evidence type="ECO:0000259" key="3">
    <source>
        <dbReference type="PROSITE" id="PS50977"/>
    </source>
</evidence>
<organism evidence="4 5">
    <name type="scientific">Gordonia neofelifaecis NRRL B-59395</name>
    <dbReference type="NCBI Taxonomy" id="644548"/>
    <lineage>
        <taxon>Bacteria</taxon>
        <taxon>Bacillati</taxon>
        <taxon>Actinomycetota</taxon>
        <taxon>Actinomycetes</taxon>
        <taxon>Mycobacteriales</taxon>
        <taxon>Gordoniaceae</taxon>
        <taxon>Gordonia</taxon>
    </lineage>
</organism>
<dbReference type="InterPro" id="IPR001647">
    <property type="entry name" value="HTH_TetR"/>
</dbReference>
<comment type="caution">
    <text evidence="4">The sequence shown here is derived from an EMBL/GenBank/DDBJ whole genome shotgun (WGS) entry which is preliminary data.</text>
</comment>
<dbReference type="Gene3D" id="1.10.357.10">
    <property type="entry name" value="Tetracycline Repressor, domain 2"/>
    <property type="match status" value="1"/>
</dbReference>
<dbReference type="Pfam" id="PF00440">
    <property type="entry name" value="TetR_N"/>
    <property type="match status" value="1"/>
</dbReference>
<evidence type="ECO:0000256" key="1">
    <source>
        <dbReference type="ARBA" id="ARBA00023125"/>
    </source>
</evidence>
<evidence type="ECO:0000313" key="5">
    <source>
        <dbReference type="Proteomes" id="UP000035065"/>
    </source>
</evidence>
<keyword evidence="1 2" id="KW-0238">DNA-binding</keyword>
<proteinExistence type="predicted"/>